<comment type="caution">
    <text evidence="1">The sequence shown here is derived from an EMBL/GenBank/DDBJ whole genome shotgun (WGS) entry which is preliminary data.</text>
</comment>
<dbReference type="Pfam" id="PF14035">
    <property type="entry name" value="YlzJ"/>
    <property type="match status" value="1"/>
</dbReference>
<gene>
    <name evidence="1" type="ORF">DET59_102142</name>
</gene>
<dbReference type="RefSeq" id="WP_113968171.1">
    <property type="nucleotide sequence ID" value="NZ_JBITUV010000001.1"/>
</dbReference>
<reference evidence="1 2" key="1">
    <citation type="submission" date="2018-06" db="EMBL/GenBank/DDBJ databases">
        <title>Freshwater and sediment microbial communities from various areas in North America, analyzing microbe dynamics in response to fracking.</title>
        <authorList>
            <person name="Lamendella R."/>
        </authorList>
    </citation>
    <scope>NUCLEOTIDE SEQUENCE [LARGE SCALE GENOMIC DNA]</scope>
    <source>
        <strain evidence="1 2">97B</strain>
    </source>
</reference>
<dbReference type="InterPro" id="IPR025619">
    <property type="entry name" value="YlzJ"/>
</dbReference>
<dbReference type="OrthoDB" id="1683573at2"/>
<accession>A0A366EZ40</accession>
<dbReference type="EMBL" id="QNRJ01000002">
    <property type="protein sequence ID" value="RBP06759.1"/>
    <property type="molecule type" value="Genomic_DNA"/>
</dbReference>
<evidence type="ECO:0000313" key="1">
    <source>
        <dbReference type="EMBL" id="RBP06759.1"/>
    </source>
</evidence>
<dbReference type="Proteomes" id="UP000252118">
    <property type="component" value="Unassembled WGS sequence"/>
</dbReference>
<evidence type="ECO:0000313" key="2">
    <source>
        <dbReference type="Proteomes" id="UP000252118"/>
    </source>
</evidence>
<proteinExistence type="predicted"/>
<dbReference type="AlphaFoldDB" id="A0A366EZ40"/>
<sequence>MILYTVVPNDLVFPTDANEFSGQMMMEYQGVPILVQQEENRYRIVRVMSSDPAHYLDNQICPGEFINN</sequence>
<organism evidence="1 2">
    <name type="scientific">Rossellomorea aquimaris</name>
    <dbReference type="NCBI Taxonomy" id="189382"/>
    <lineage>
        <taxon>Bacteria</taxon>
        <taxon>Bacillati</taxon>
        <taxon>Bacillota</taxon>
        <taxon>Bacilli</taxon>
        <taxon>Bacillales</taxon>
        <taxon>Bacillaceae</taxon>
        <taxon>Rossellomorea</taxon>
    </lineage>
</organism>
<name>A0A366EZ40_9BACI</name>
<protein>
    <submittedName>
        <fullName evidence="1">YlzJ-like protein</fullName>
    </submittedName>
</protein>